<proteinExistence type="predicted"/>
<evidence type="ECO:0000313" key="2">
    <source>
        <dbReference type="EMBL" id="KAA0018087.1"/>
    </source>
</evidence>
<dbReference type="OrthoDB" id="9768084at2"/>
<dbReference type="PANTHER" id="PTHR40274">
    <property type="entry name" value="VIRGINIAMYCIN B LYASE"/>
    <property type="match status" value="1"/>
</dbReference>
<organism evidence="2 3">
    <name type="scientific">Antrihabitans cavernicola</name>
    <dbReference type="NCBI Taxonomy" id="2495913"/>
    <lineage>
        <taxon>Bacteria</taxon>
        <taxon>Bacillati</taxon>
        <taxon>Actinomycetota</taxon>
        <taxon>Actinomycetes</taxon>
        <taxon>Mycobacteriales</taxon>
        <taxon>Nocardiaceae</taxon>
        <taxon>Antrihabitans</taxon>
    </lineage>
</organism>
<feature type="signal peptide" evidence="1">
    <location>
        <begin position="1"/>
        <end position="28"/>
    </location>
</feature>
<dbReference type="Pfam" id="PF20067">
    <property type="entry name" value="SSL_N"/>
    <property type="match status" value="1"/>
</dbReference>
<evidence type="ECO:0000313" key="3">
    <source>
        <dbReference type="Proteomes" id="UP000322244"/>
    </source>
</evidence>
<dbReference type="SUPFAM" id="SSF63829">
    <property type="entry name" value="Calcium-dependent phosphotriesterase"/>
    <property type="match status" value="1"/>
</dbReference>
<accession>A0A5A7S3D3</accession>
<dbReference type="AlphaFoldDB" id="A0A5A7S3D3"/>
<comment type="caution">
    <text evidence="2">The sequence shown here is derived from an EMBL/GenBank/DDBJ whole genome shotgun (WGS) entry which is preliminary data.</text>
</comment>
<reference evidence="2 3" key="1">
    <citation type="submission" date="2019-07" db="EMBL/GenBank/DDBJ databases">
        <title>Rhodococcus cavernicolus sp. nov., isolated from a cave.</title>
        <authorList>
            <person name="Lee S.D."/>
        </authorList>
    </citation>
    <scope>NUCLEOTIDE SEQUENCE [LARGE SCALE GENOMIC DNA]</scope>
    <source>
        <strain evidence="2 3">C1-24</strain>
    </source>
</reference>
<dbReference type="Gene3D" id="2.120.10.30">
    <property type="entry name" value="TolB, C-terminal domain"/>
    <property type="match status" value="1"/>
</dbReference>
<dbReference type="InterPro" id="IPR011042">
    <property type="entry name" value="6-blade_b-propeller_TolB-like"/>
</dbReference>
<dbReference type="PANTHER" id="PTHR40274:SF3">
    <property type="entry name" value="VIRGINIAMYCIN B LYASE"/>
    <property type="match status" value="1"/>
</dbReference>
<protein>
    <submittedName>
        <fullName evidence="2">SMP-30/gluconolactonase/LRE family protein</fullName>
    </submittedName>
</protein>
<dbReference type="RefSeq" id="WP_149432894.1">
    <property type="nucleotide sequence ID" value="NZ_VLNY01000019.1"/>
</dbReference>
<gene>
    <name evidence="2" type="ORF">FOY51_24440</name>
</gene>
<sequence length="301" mass="31248">MSKIPIRPLTILVALVAAGLFAPASAAAQPVSCSPASVTTAIPTSSLMDWSENLTYDRQGNLWVSRISRDRVVRYDPSGHVTASVPIDAPGALRVGPDGLMYAVTGNRTFNIVTHQPSGVVRFDPTAPAPVPRPVVSGQGIANGAAFDSAGNLYVADELAGIFRVLPNGTIDRAWSDQAKLFGVNGVAVLGDDVITSVISSMTGEVYRIPIGAPSSKSVLAQLTPAVLPVPTLPDDMAVAPDGMLYVTTAVGRLVRVDPSDGSTCTVVVGEPMTSAVFTPGSDKEMLVGTESGRVLRVVLN</sequence>
<name>A0A5A7S3D3_9NOCA</name>
<dbReference type="InterPro" id="IPR051344">
    <property type="entry name" value="Vgb"/>
</dbReference>
<evidence type="ECO:0000256" key="1">
    <source>
        <dbReference type="SAM" id="SignalP"/>
    </source>
</evidence>
<dbReference type="EMBL" id="VLNY01000019">
    <property type="protein sequence ID" value="KAA0018087.1"/>
    <property type="molecule type" value="Genomic_DNA"/>
</dbReference>
<feature type="chain" id="PRO_5038568038" evidence="1">
    <location>
        <begin position="29"/>
        <end position="301"/>
    </location>
</feature>
<dbReference type="Proteomes" id="UP000322244">
    <property type="component" value="Unassembled WGS sequence"/>
</dbReference>
<keyword evidence="3" id="KW-1185">Reference proteome</keyword>
<keyword evidence="1" id="KW-0732">Signal</keyword>